<dbReference type="GO" id="GO:0012505">
    <property type="term" value="C:endomembrane system"/>
    <property type="evidence" value="ECO:0007669"/>
    <property type="project" value="UniProtKB-SubCell"/>
</dbReference>
<dbReference type="PANTHER" id="PTHR13131">
    <property type="entry name" value="CYSTINOSIN"/>
    <property type="match status" value="1"/>
</dbReference>
<reference evidence="8" key="1">
    <citation type="submission" date="2021-01" db="EMBL/GenBank/DDBJ databases">
        <authorList>
            <person name="Corre E."/>
            <person name="Pelletier E."/>
            <person name="Niang G."/>
            <person name="Scheremetjew M."/>
            <person name="Finn R."/>
            <person name="Kale V."/>
            <person name="Holt S."/>
            <person name="Cochrane G."/>
            <person name="Meng A."/>
            <person name="Brown T."/>
            <person name="Cohen L."/>
        </authorList>
    </citation>
    <scope>NUCLEOTIDE SEQUENCE</scope>
    <source>
        <strain evidence="8">CCMP1413</strain>
    </source>
</reference>
<evidence type="ECO:0000313" key="8">
    <source>
        <dbReference type="EMBL" id="CAD8230412.1"/>
    </source>
</evidence>
<dbReference type="GO" id="GO:0005774">
    <property type="term" value="C:vacuolar membrane"/>
    <property type="evidence" value="ECO:0007669"/>
    <property type="project" value="TreeGrafter"/>
</dbReference>
<dbReference type="EMBL" id="HBDZ01001881">
    <property type="protein sequence ID" value="CAD8230412.1"/>
    <property type="molecule type" value="Transcribed_RNA"/>
</dbReference>
<evidence type="ECO:0000256" key="1">
    <source>
        <dbReference type="ARBA" id="ARBA00004127"/>
    </source>
</evidence>
<keyword evidence="6 7" id="KW-0472">Membrane</keyword>
<keyword evidence="3 7" id="KW-0812">Transmembrane</keyword>
<dbReference type="InterPro" id="IPR005282">
    <property type="entry name" value="LC_transporter"/>
</dbReference>
<organism evidence="8">
    <name type="scientific">Prasinoderma coloniale</name>
    <dbReference type="NCBI Taxonomy" id="156133"/>
    <lineage>
        <taxon>Eukaryota</taxon>
        <taxon>Viridiplantae</taxon>
        <taxon>Prasinodermophyta</taxon>
        <taxon>Prasinodermophyceae</taxon>
        <taxon>Prasinodermales</taxon>
        <taxon>Prasinodermaceae</taxon>
        <taxon>Prasinoderma</taxon>
    </lineage>
</organism>
<proteinExistence type="predicted"/>
<name>A0A7R9TAW2_9VIRI</name>
<evidence type="ECO:0000256" key="6">
    <source>
        <dbReference type="ARBA" id="ARBA00023136"/>
    </source>
</evidence>
<dbReference type="PANTHER" id="PTHR13131:SF5">
    <property type="entry name" value="CYSTINOSIN"/>
    <property type="match status" value="1"/>
</dbReference>
<evidence type="ECO:0000256" key="4">
    <source>
        <dbReference type="ARBA" id="ARBA00022737"/>
    </source>
</evidence>
<comment type="subcellular location">
    <subcellularLocation>
        <location evidence="1">Endomembrane system</location>
        <topology evidence="1">Multi-pass membrane protein</topology>
    </subcellularLocation>
</comment>
<dbReference type="Gene3D" id="1.20.1280.290">
    <property type="match status" value="1"/>
</dbReference>
<keyword evidence="5 7" id="KW-1133">Transmembrane helix</keyword>
<feature type="transmembrane region" description="Helical" evidence="7">
    <location>
        <begin position="145"/>
        <end position="165"/>
    </location>
</feature>
<evidence type="ECO:0000256" key="7">
    <source>
        <dbReference type="SAM" id="Phobius"/>
    </source>
</evidence>
<dbReference type="SMART" id="SM00679">
    <property type="entry name" value="CTNS"/>
    <property type="match status" value="2"/>
</dbReference>
<dbReference type="GO" id="GO:0015184">
    <property type="term" value="F:L-cystine transmembrane transporter activity"/>
    <property type="evidence" value="ECO:0007669"/>
    <property type="project" value="TreeGrafter"/>
</dbReference>
<keyword evidence="4" id="KW-0677">Repeat</keyword>
<dbReference type="AlphaFoldDB" id="A0A7R9TAW2"/>
<feature type="transmembrane region" description="Helical" evidence="7">
    <location>
        <begin position="6"/>
        <end position="26"/>
    </location>
</feature>
<keyword evidence="2" id="KW-0813">Transport</keyword>
<sequence length="192" mass="21126">MSPSAYAPWVAVTGWAYFAAWSASFWPQTVLNARRRSVVGFSADFLAFNMIKHTSYATYNFALFASPAVQRQYRDAHGAGAPIPVTGADVAFSAHAVVVTGAQVMQYLCYERGGQKPSRVAWALVGGALASAAVAAVVTLPRGQVLRFVTLFSYLQLAFTTFKYFPQMMHNFRRKTCYGWSLGMVALDMPRQ</sequence>
<evidence type="ECO:0000256" key="5">
    <source>
        <dbReference type="ARBA" id="ARBA00022989"/>
    </source>
</evidence>
<feature type="transmembrane region" description="Helical" evidence="7">
    <location>
        <begin position="120"/>
        <end position="139"/>
    </location>
</feature>
<evidence type="ECO:0000256" key="2">
    <source>
        <dbReference type="ARBA" id="ARBA00022448"/>
    </source>
</evidence>
<protein>
    <submittedName>
        <fullName evidence="8">Uncharacterized protein</fullName>
    </submittedName>
</protein>
<dbReference type="InterPro" id="IPR006603">
    <property type="entry name" value="PQ-loop_rpt"/>
</dbReference>
<accession>A0A7R9TAW2</accession>
<dbReference type="Pfam" id="PF04193">
    <property type="entry name" value="PQ-loop"/>
    <property type="match status" value="2"/>
</dbReference>
<gene>
    <name evidence="8" type="ORF">PCOL08062_LOCUS1497</name>
</gene>
<evidence type="ECO:0000256" key="3">
    <source>
        <dbReference type="ARBA" id="ARBA00022692"/>
    </source>
</evidence>